<keyword evidence="5" id="KW-1185">Reference proteome</keyword>
<keyword evidence="2" id="KW-0472">Membrane</keyword>
<evidence type="ECO:0000259" key="3">
    <source>
        <dbReference type="Pfam" id="PF08044"/>
    </source>
</evidence>
<organism evidence="4 5">
    <name type="scientific">Nonomuraea mesophila</name>
    <dbReference type="NCBI Taxonomy" id="2530382"/>
    <lineage>
        <taxon>Bacteria</taxon>
        <taxon>Bacillati</taxon>
        <taxon>Actinomycetota</taxon>
        <taxon>Actinomycetes</taxon>
        <taxon>Streptosporangiales</taxon>
        <taxon>Streptosporangiaceae</taxon>
        <taxon>Nonomuraea</taxon>
    </lineage>
</organism>
<accession>A0A4R5FHP3</accession>
<evidence type="ECO:0000313" key="4">
    <source>
        <dbReference type="EMBL" id="TDE50203.1"/>
    </source>
</evidence>
<comment type="caution">
    <text evidence="4">The sequence shown here is derived from an EMBL/GenBank/DDBJ whole genome shotgun (WGS) entry which is preliminary data.</text>
</comment>
<evidence type="ECO:0000313" key="5">
    <source>
        <dbReference type="Proteomes" id="UP000295136"/>
    </source>
</evidence>
<dbReference type="AlphaFoldDB" id="A0A4R5FHP3"/>
<feature type="transmembrane region" description="Helical" evidence="2">
    <location>
        <begin position="149"/>
        <end position="182"/>
    </location>
</feature>
<feature type="compositionally biased region" description="Basic and acidic residues" evidence="1">
    <location>
        <begin position="7"/>
        <end position="28"/>
    </location>
</feature>
<dbReference type="Pfam" id="PF08044">
    <property type="entry name" value="DUF1707"/>
    <property type="match status" value="1"/>
</dbReference>
<dbReference type="EMBL" id="SMLD01000047">
    <property type="protein sequence ID" value="TDE50203.1"/>
    <property type="molecule type" value="Genomic_DNA"/>
</dbReference>
<keyword evidence="2" id="KW-0812">Transmembrane</keyword>
<dbReference type="Proteomes" id="UP000295136">
    <property type="component" value="Unassembled WGS sequence"/>
</dbReference>
<evidence type="ECO:0000256" key="2">
    <source>
        <dbReference type="SAM" id="Phobius"/>
    </source>
</evidence>
<feature type="domain" description="DUF1707" evidence="3">
    <location>
        <begin position="26"/>
        <end position="78"/>
    </location>
</feature>
<dbReference type="PANTHER" id="PTHR40763">
    <property type="entry name" value="MEMBRANE PROTEIN-RELATED"/>
    <property type="match status" value="1"/>
</dbReference>
<keyword evidence="2" id="KW-1133">Transmembrane helix</keyword>
<name>A0A4R5FHP3_9ACTN</name>
<sequence>MTTRTAGARDGRSGDSEEPHMDRNDLRIGDAEREQTMAALREHFAEGRLTHEELDERIDRTLAAKTARDLASITADLPGHDHHAPTPQPGMDDWRAVMHAHRRQMQQMRHAHRDLHRDLHRDMHRDMHWGRPHQHSWRRHRGPHPIVPLLFVAMMAGLFFGGFGIFKVLLVVWVVAVVVSMARRRFHHRR</sequence>
<evidence type="ECO:0000256" key="1">
    <source>
        <dbReference type="SAM" id="MobiDB-lite"/>
    </source>
</evidence>
<dbReference type="InterPro" id="IPR012551">
    <property type="entry name" value="DUF1707_SHOCT-like"/>
</dbReference>
<reference evidence="4 5" key="1">
    <citation type="submission" date="2019-03" db="EMBL/GenBank/DDBJ databases">
        <title>Draft genome sequences of novel Actinobacteria.</title>
        <authorList>
            <person name="Sahin N."/>
            <person name="Ay H."/>
            <person name="Saygin H."/>
        </authorList>
    </citation>
    <scope>NUCLEOTIDE SEQUENCE [LARGE SCALE GENOMIC DNA]</scope>
    <source>
        <strain evidence="4 5">6K102</strain>
    </source>
</reference>
<gene>
    <name evidence="4" type="ORF">E1295_19445</name>
</gene>
<feature type="region of interest" description="Disordered" evidence="1">
    <location>
        <begin position="1"/>
        <end position="28"/>
    </location>
</feature>
<proteinExistence type="predicted"/>
<protein>
    <submittedName>
        <fullName evidence="4">DUF1707 domain-containing protein</fullName>
    </submittedName>
</protein>
<dbReference type="PANTHER" id="PTHR40763:SF5">
    <property type="entry name" value="MEMBRANE PROTEIN"/>
    <property type="match status" value="1"/>
</dbReference>